<evidence type="ECO:0000313" key="2">
    <source>
        <dbReference type="Proteomes" id="UP000186112"/>
    </source>
</evidence>
<dbReference type="AlphaFoldDB" id="A0A1U7M6S2"/>
<protein>
    <submittedName>
        <fullName evidence="1">Uncharacterized protein</fullName>
    </submittedName>
</protein>
<accession>A0A1U7M6S2</accession>
<dbReference type="EMBL" id="LTDM01000014">
    <property type="protein sequence ID" value="OLS02909.1"/>
    <property type="molecule type" value="Genomic_DNA"/>
</dbReference>
<dbReference type="Proteomes" id="UP000186112">
    <property type="component" value="Unassembled WGS sequence"/>
</dbReference>
<dbReference type="RefSeq" id="WP_269843976.1">
    <property type="nucleotide sequence ID" value="NZ_LTDM01000014.1"/>
</dbReference>
<evidence type="ECO:0000313" key="1">
    <source>
        <dbReference type="EMBL" id="OLS02909.1"/>
    </source>
</evidence>
<name>A0A1U7M6S2_TISCR</name>
<proteinExistence type="predicted"/>
<sequence>MEDRKLDLIIKEATRLLREHPGLTYMEAIRIAKETFKDKEID</sequence>
<reference evidence="1 2" key="1">
    <citation type="submission" date="2016-02" db="EMBL/GenBank/DDBJ databases">
        <title>Genome sequence of Tissierella creatinophila DSM 6911.</title>
        <authorList>
            <person name="Poehlein A."/>
            <person name="Daniel R."/>
        </authorList>
    </citation>
    <scope>NUCLEOTIDE SEQUENCE [LARGE SCALE GENOMIC DNA]</scope>
    <source>
        <strain evidence="1 2">DSM 6911</strain>
    </source>
</reference>
<comment type="caution">
    <text evidence="1">The sequence shown here is derived from an EMBL/GenBank/DDBJ whole genome shotgun (WGS) entry which is preliminary data.</text>
</comment>
<organism evidence="1 2">
    <name type="scientific">Tissierella creatinophila DSM 6911</name>
    <dbReference type="NCBI Taxonomy" id="1123403"/>
    <lineage>
        <taxon>Bacteria</taxon>
        <taxon>Bacillati</taxon>
        <taxon>Bacillota</taxon>
        <taxon>Tissierellia</taxon>
        <taxon>Tissierellales</taxon>
        <taxon>Tissierellaceae</taxon>
        <taxon>Tissierella</taxon>
    </lineage>
</organism>
<keyword evidence="2" id="KW-1185">Reference proteome</keyword>
<gene>
    <name evidence="1" type="ORF">TICRE_10630</name>
</gene>